<feature type="domain" description="HTH arsR-type" evidence="4">
    <location>
        <begin position="1"/>
        <end position="96"/>
    </location>
</feature>
<dbReference type="Pfam" id="PF01022">
    <property type="entry name" value="HTH_5"/>
    <property type="match status" value="1"/>
</dbReference>
<reference evidence="5" key="2">
    <citation type="submission" date="2021-09" db="EMBL/GenBank/DDBJ databases">
        <authorList>
            <person name="Gilroy R."/>
        </authorList>
    </citation>
    <scope>NUCLEOTIDE SEQUENCE</scope>
    <source>
        <strain evidence="5">CHK124-7917</strain>
    </source>
</reference>
<dbReference type="InterPro" id="IPR051081">
    <property type="entry name" value="HTH_MetalResp_TranReg"/>
</dbReference>
<dbReference type="PANTHER" id="PTHR33154">
    <property type="entry name" value="TRANSCRIPTIONAL REGULATOR, ARSR FAMILY"/>
    <property type="match status" value="1"/>
</dbReference>
<evidence type="ECO:0000256" key="1">
    <source>
        <dbReference type="ARBA" id="ARBA00023015"/>
    </source>
</evidence>
<accession>A0A921GGF2</accession>
<dbReference type="Pfam" id="PF09860">
    <property type="entry name" value="DUF2087"/>
    <property type="match status" value="1"/>
</dbReference>
<dbReference type="RefSeq" id="WP_273446861.1">
    <property type="nucleotide sequence ID" value="NZ_CALUGK010000006.1"/>
</dbReference>
<dbReference type="PRINTS" id="PR00778">
    <property type="entry name" value="HTHARSR"/>
</dbReference>
<comment type="caution">
    <text evidence="5">The sequence shown here is derived from an EMBL/GenBank/DDBJ whole genome shotgun (WGS) entry which is preliminary data.</text>
</comment>
<dbReference type="InterPro" id="IPR036390">
    <property type="entry name" value="WH_DNA-bd_sf"/>
</dbReference>
<dbReference type="SMART" id="SM00418">
    <property type="entry name" value="HTH_ARSR"/>
    <property type="match status" value="1"/>
</dbReference>
<protein>
    <submittedName>
        <fullName evidence="5">Metalloregulator ArsR/SmtB family transcription factor</fullName>
    </submittedName>
</protein>
<dbReference type="GO" id="GO:0003677">
    <property type="term" value="F:DNA binding"/>
    <property type="evidence" value="ECO:0007669"/>
    <property type="project" value="UniProtKB-KW"/>
</dbReference>
<organism evidence="5 6">
    <name type="scientific">Thermophilibacter provencensis</name>
    <dbReference type="NCBI Taxonomy" id="1852386"/>
    <lineage>
        <taxon>Bacteria</taxon>
        <taxon>Bacillati</taxon>
        <taxon>Actinomycetota</taxon>
        <taxon>Coriobacteriia</taxon>
        <taxon>Coriobacteriales</taxon>
        <taxon>Atopobiaceae</taxon>
        <taxon>Thermophilibacter</taxon>
    </lineage>
</organism>
<evidence type="ECO:0000259" key="4">
    <source>
        <dbReference type="PROSITE" id="PS50987"/>
    </source>
</evidence>
<keyword evidence="3" id="KW-0804">Transcription</keyword>
<dbReference type="Gene3D" id="1.10.10.10">
    <property type="entry name" value="Winged helix-like DNA-binding domain superfamily/Winged helix DNA-binding domain"/>
    <property type="match status" value="1"/>
</dbReference>
<dbReference type="Proteomes" id="UP000697330">
    <property type="component" value="Unassembled WGS sequence"/>
</dbReference>
<dbReference type="GO" id="GO:0003700">
    <property type="term" value="F:DNA-binding transcription factor activity"/>
    <property type="evidence" value="ECO:0007669"/>
    <property type="project" value="InterPro"/>
</dbReference>
<keyword evidence="2" id="KW-0238">DNA-binding</keyword>
<dbReference type="InterPro" id="IPR011991">
    <property type="entry name" value="ArsR-like_HTH"/>
</dbReference>
<proteinExistence type="predicted"/>
<sequence>MGEDELVALLKCLADRSRLRIVRALAAEDLYVELLSERLALAPSTVSFHLRKLAEVGIVSSYRTQYYVMYALNRAKLNHNLLALVSAPVGDEGEQERREEAYRQRVIDSFFEYGRLTAIPRQRKKKRIVLEAAAEHFELGRVYAECEVNDILSTINDDVCTLRRDLVGEGLLARDAQGYWRLASRSDEPVS</sequence>
<dbReference type="NCBIfam" id="NF033788">
    <property type="entry name" value="HTH_metalloreg"/>
    <property type="match status" value="1"/>
</dbReference>
<dbReference type="InterPro" id="IPR018656">
    <property type="entry name" value="DUF2087"/>
</dbReference>
<dbReference type="PANTHER" id="PTHR33154:SF35">
    <property type="entry name" value="TRANSCRIPTIONAL REGULATOR, ARSR FAMILY"/>
    <property type="match status" value="1"/>
</dbReference>
<dbReference type="SUPFAM" id="SSF46785">
    <property type="entry name" value="Winged helix' DNA-binding domain"/>
    <property type="match status" value="1"/>
</dbReference>
<keyword evidence="1" id="KW-0805">Transcription regulation</keyword>
<dbReference type="CDD" id="cd00090">
    <property type="entry name" value="HTH_ARSR"/>
    <property type="match status" value="1"/>
</dbReference>
<reference evidence="5" key="1">
    <citation type="journal article" date="2021" name="PeerJ">
        <title>Extensive microbial diversity within the chicken gut microbiome revealed by metagenomics and culture.</title>
        <authorList>
            <person name="Gilroy R."/>
            <person name="Ravi A."/>
            <person name="Getino M."/>
            <person name="Pursley I."/>
            <person name="Horton D.L."/>
            <person name="Alikhan N.F."/>
            <person name="Baker D."/>
            <person name="Gharbi K."/>
            <person name="Hall N."/>
            <person name="Watson M."/>
            <person name="Adriaenssens E.M."/>
            <person name="Foster-Nyarko E."/>
            <person name="Jarju S."/>
            <person name="Secka A."/>
            <person name="Antonio M."/>
            <person name="Oren A."/>
            <person name="Chaudhuri R.R."/>
            <person name="La Ragione R."/>
            <person name="Hildebrand F."/>
            <person name="Pallen M.J."/>
        </authorList>
    </citation>
    <scope>NUCLEOTIDE SEQUENCE</scope>
    <source>
        <strain evidence="5">CHK124-7917</strain>
    </source>
</reference>
<dbReference type="EMBL" id="DYWQ01000167">
    <property type="protein sequence ID" value="HJF46292.1"/>
    <property type="molecule type" value="Genomic_DNA"/>
</dbReference>
<dbReference type="InterPro" id="IPR036388">
    <property type="entry name" value="WH-like_DNA-bd_sf"/>
</dbReference>
<evidence type="ECO:0000256" key="2">
    <source>
        <dbReference type="ARBA" id="ARBA00023125"/>
    </source>
</evidence>
<dbReference type="InterPro" id="IPR001845">
    <property type="entry name" value="HTH_ArsR_DNA-bd_dom"/>
</dbReference>
<evidence type="ECO:0000313" key="5">
    <source>
        <dbReference type="EMBL" id="HJF46292.1"/>
    </source>
</evidence>
<dbReference type="AlphaFoldDB" id="A0A921GGF2"/>
<evidence type="ECO:0000256" key="3">
    <source>
        <dbReference type="ARBA" id="ARBA00023163"/>
    </source>
</evidence>
<evidence type="ECO:0000313" key="6">
    <source>
        <dbReference type="Proteomes" id="UP000697330"/>
    </source>
</evidence>
<dbReference type="PROSITE" id="PS50987">
    <property type="entry name" value="HTH_ARSR_2"/>
    <property type="match status" value="1"/>
</dbReference>
<gene>
    <name evidence="5" type="ORF">K8U72_11035</name>
</gene>
<name>A0A921GGF2_9ACTN</name>